<protein>
    <submittedName>
        <fullName evidence="3">Uncharacterized protein</fullName>
    </submittedName>
</protein>
<keyword evidence="2" id="KW-0560">Oxidoreductase</keyword>
<name>A0A395I097_ASPHC</name>
<comment type="similarity">
    <text evidence="1">Belongs to the short-chain dehydrogenases/reductases (SDR) family.</text>
</comment>
<dbReference type="GO" id="GO:0016491">
    <property type="term" value="F:oxidoreductase activity"/>
    <property type="evidence" value="ECO:0007669"/>
    <property type="project" value="UniProtKB-KW"/>
</dbReference>
<evidence type="ECO:0000256" key="2">
    <source>
        <dbReference type="ARBA" id="ARBA00023002"/>
    </source>
</evidence>
<dbReference type="SUPFAM" id="SSF51735">
    <property type="entry name" value="NAD(P)-binding Rossmann-fold domains"/>
    <property type="match status" value="1"/>
</dbReference>
<evidence type="ECO:0000313" key="3">
    <source>
        <dbReference type="EMBL" id="RAL13357.1"/>
    </source>
</evidence>
<sequence>MDMLKELIGLETLWKGTFTSRSSVSSLMAIPQNCLVWDASSSSRLNILRSVTQRSDAHTIDDWPLDLPSTASTIAFAERVKTEINRLNVLVENAGMHSPDWTLCGNHEQAVKINVLKTFLLALMLLSKLRETRTVFEAHRMTVFPEVNATDLYARLKEKERFRQQPRYRATGLIGVLFTRELVLRLEAKRMDTPGAPPVVTNMAPPLIVRAVQRTLMRTAEVSGRTLVLAASAPESSHGEFQSDGANQDVERWIYTETGKRAQKKVFEQTLSIVEERRPGISHEAGL</sequence>
<gene>
    <name evidence="3" type="ORF">BO97DRAFT_423564</name>
</gene>
<dbReference type="STRING" id="1450537.A0A395I097"/>
<dbReference type="InterPro" id="IPR036291">
    <property type="entry name" value="NAD(P)-bd_dom_sf"/>
</dbReference>
<dbReference type="AlphaFoldDB" id="A0A395I097"/>
<proteinExistence type="inferred from homology"/>
<dbReference type="GeneID" id="37201184"/>
<dbReference type="PANTHER" id="PTHR43157">
    <property type="entry name" value="PHOSPHATIDYLINOSITOL-GLYCAN BIOSYNTHESIS CLASS F PROTEIN-RELATED"/>
    <property type="match status" value="1"/>
</dbReference>
<organism evidence="3 4">
    <name type="scientific">Aspergillus homomorphus (strain CBS 101889)</name>
    <dbReference type="NCBI Taxonomy" id="1450537"/>
    <lineage>
        <taxon>Eukaryota</taxon>
        <taxon>Fungi</taxon>
        <taxon>Dikarya</taxon>
        <taxon>Ascomycota</taxon>
        <taxon>Pezizomycotina</taxon>
        <taxon>Eurotiomycetes</taxon>
        <taxon>Eurotiomycetidae</taxon>
        <taxon>Eurotiales</taxon>
        <taxon>Aspergillaceae</taxon>
        <taxon>Aspergillus</taxon>
        <taxon>Aspergillus subgen. Circumdati</taxon>
    </lineage>
</organism>
<dbReference type="VEuPathDB" id="FungiDB:BO97DRAFT_423564"/>
<dbReference type="OrthoDB" id="542013at2759"/>
<evidence type="ECO:0000313" key="4">
    <source>
        <dbReference type="Proteomes" id="UP000248961"/>
    </source>
</evidence>
<reference evidence="3 4" key="1">
    <citation type="submission" date="2018-02" db="EMBL/GenBank/DDBJ databases">
        <title>The genomes of Aspergillus section Nigri reveals drivers in fungal speciation.</title>
        <authorList>
            <consortium name="DOE Joint Genome Institute"/>
            <person name="Vesth T.C."/>
            <person name="Nybo J."/>
            <person name="Theobald S."/>
            <person name="Brandl J."/>
            <person name="Frisvad J.C."/>
            <person name="Nielsen K.F."/>
            <person name="Lyhne E.K."/>
            <person name="Kogle M.E."/>
            <person name="Kuo A."/>
            <person name="Riley R."/>
            <person name="Clum A."/>
            <person name="Nolan M."/>
            <person name="Lipzen A."/>
            <person name="Salamov A."/>
            <person name="Henrissat B."/>
            <person name="Wiebenga A."/>
            <person name="De vries R.P."/>
            <person name="Grigoriev I.V."/>
            <person name="Mortensen U.H."/>
            <person name="Andersen M.R."/>
            <person name="Baker S.E."/>
        </authorList>
    </citation>
    <scope>NUCLEOTIDE SEQUENCE [LARGE SCALE GENOMIC DNA]</scope>
    <source>
        <strain evidence="3 4">CBS 101889</strain>
    </source>
</reference>
<dbReference type="PANTHER" id="PTHR43157:SF31">
    <property type="entry name" value="PHOSPHATIDYLINOSITOL-GLYCAN BIOSYNTHESIS CLASS F PROTEIN"/>
    <property type="match status" value="1"/>
</dbReference>
<evidence type="ECO:0000256" key="1">
    <source>
        <dbReference type="ARBA" id="ARBA00006484"/>
    </source>
</evidence>
<accession>A0A395I097</accession>
<dbReference type="Proteomes" id="UP000248961">
    <property type="component" value="Unassembled WGS sequence"/>
</dbReference>
<dbReference type="RefSeq" id="XP_025552511.1">
    <property type="nucleotide sequence ID" value="XM_025696895.1"/>
</dbReference>
<keyword evidence="4" id="KW-1185">Reference proteome</keyword>
<dbReference type="EMBL" id="KZ824279">
    <property type="protein sequence ID" value="RAL13357.1"/>
    <property type="molecule type" value="Genomic_DNA"/>
</dbReference>
<dbReference type="Gene3D" id="3.40.50.720">
    <property type="entry name" value="NAD(P)-binding Rossmann-like Domain"/>
    <property type="match status" value="1"/>
</dbReference>